<comment type="subcellular location">
    <subcellularLocation>
        <location evidence="1">Cell outer membrane</location>
    </subcellularLocation>
</comment>
<dbReference type="PANTHER" id="PTHR30329">
    <property type="entry name" value="STATOR ELEMENT OF FLAGELLAR MOTOR COMPLEX"/>
    <property type="match status" value="1"/>
</dbReference>
<dbReference type="EMBL" id="FNRQ01000007">
    <property type="protein sequence ID" value="SEB17180.1"/>
    <property type="molecule type" value="Genomic_DNA"/>
</dbReference>
<name>A0A1H4H6Z0_9BURK</name>
<evidence type="ECO:0000256" key="1">
    <source>
        <dbReference type="ARBA" id="ARBA00004442"/>
    </source>
</evidence>
<accession>A0A1H4H6Z0</accession>
<evidence type="ECO:0000259" key="4">
    <source>
        <dbReference type="PROSITE" id="PS51123"/>
    </source>
</evidence>
<dbReference type="Pfam" id="PF00691">
    <property type="entry name" value="OmpA"/>
    <property type="match status" value="1"/>
</dbReference>
<evidence type="ECO:0000313" key="6">
    <source>
        <dbReference type="Proteomes" id="UP000198638"/>
    </source>
</evidence>
<dbReference type="InterPro" id="IPR050330">
    <property type="entry name" value="Bact_OuterMem_StrucFunc"/>
</dbReference>
<dbReference type="InterPro" id="IPR006665">
    <property type="entry name" value="OmpA-like"/>
</dbReference>
<evidence type="ECO:0000256" key="2">
    <source>
        <dbReference type="ARBA" id="ARBA00023136"/>
    </source>
</evidence>
<proteinExistence type="predicted"/>
<dbReference type="InterPro" id="IPR006664">
    <property type="entry name" value="OMP_bac"/>
</dbReference>
<dbReference type="AlphaFoldDB" id="A0A1H4H6Z0"/>
<dbReference type="PANTHER" id="PTHR30329:SF17">
    <property type="entry name" value="LIPOPROTEIN YFIB-RELATED"/>
    <property type="match status" value="1"/>
</dbReference>
<dbReference type="GO" id="GO:0009279">
    <property type="term" value="C:cell outer membrane"/>
    <property type="evidence" value="ECO:0007669"/>
    <property type="project" value="UniProtKB-SubCell"/>
</dbReference>
<dbReference type="PROSITE" id="PS51123">
    <property type="entry name" value="OMPA_2"/>
    <property type="match status" value="1"/>
</dbReference>
<protein>
    <submittedName>
        <fullName evidence="5">Outer membrane protein OmpA</fullName>
    </submittedName>
</protein>
<organism evidence="5 6">
    <name type="scientific">Paraburkholderia sartisoli</name>
    <dbReference type="NCBI Taxonomy" id="83784"/>
    <lineage>
        <taxon>Bacteria</taxon>
        <taxon>Pseudomonadati</taxon>
        <taxon>Pseudomonadota</taxon>
        <taxon>Betaproteobacteria</taxon>
        <taxon>Burkholderiales</taxon>
        <taxon>Burkholderiaceae</taxon>
        <taxon>Paraburkholderia</taxon>
    </lineage>
</organism>
<evidence type="ECO:0000313" key="5">
    <source>
        <dbReference type="EMBL" id="SEB17180.1"/>
    </source>
</evidence>
<dbReference type="PRINTS" id="PR01021">
    <property type="entry name" value="OMPADOMAIN"/>
</dbReference>
<feature type="domain" description="OmpA-like" evidence="4">
    <location>
        <begin position="55"/>
        <end position="171"/>
    </location>
</feature>
<dbReference type="RefSeq" id="WP_245753447.1">
    <property type="nucleotide sequence ID" value="NZ_FNRQ01000007.1"/>
</dbReference>
<keyword evidence="2 3" id="KW-0472">Membrane</keyword>
<keyword evidence="6" id="KW-1185">Reference proteome</keyword>
<reference evidence="6" key="1">
    <citation type="submission" date="2016-10" db="EMBL/GenBank/DDBJ databases">
        <authorList>
            <person name="Varghese N."/>
            <person name="Submissions S."/>
        </authorList>
    </citation>
    <scope>NUCLEOTIDE SEQUENCE [LARGE SCALE GENOMIC DNA]</scope>
    <source>
        <strain evidence="6">LMG 24000</strain>
    </source>
</reference>
<gene>
    <name evidence="5" type="ORF">SAMN05192564_107271</name>
</gene>
<dbReference type="Gene3D" id="3.30.1330.60">
    <property type="entry name" value="OmpA-like domain"/>
    <property type="match status" value="1"/>
</dbReference>
<dbReference type="SUPFAM" id="SSF103088">
    <property type="entry name" value="OmpA-like"/>
    <property type="match status" value="1"/>
</dbReference>
<dbReference type="InterPro" id="IPR036737">
    <property type="entry name" value="OmpA-like_sf"/>
</dbReference>
<dbReference type="PROSITE" id="PS01068">
    <property type="entry name" value="OMPA_1"/>
    <property type="match status" value="1"/>
</dbReference>
<evidence type="ECO:0000256" key="3">
    <source>
        <dbReference type="PROSITE-ProRule" id="PRU00473"/>
    </source>
</evidence>
<dbReference type="InterPro" id="IPR006690">
    <property type="entry name" value="OMPA-like_CS"/>
</dbReference>
<dbReference type="Proteomes" id="UP000198638">
    <property type="component" value="Unassembled WGS sequence"/>
</dbReference>
<sequence>MHELNVSRLMRTAIVAGATVAALALGGCQTSAPATHGFTPAQVTVLKQQGFVETADGWTLGLSDKVLFDSDADALSIDSQRAIGKLGESLLAVGIGHLRVFGYTDASGTDAYNDALSARRAAAVALALTGAGMNPANIQQRGMGKQYPVADNRTAEGRAQNRRVAIVVEAE</sequence>
<dbReference type="STRING" id="83784.SAMN05192564_107271"/>
<dbReference type="CDD" id="cd07185">
    <property type="entry name" value="OmpA_C-like"/>
    <property type="match status" value="1"/>
</dbReference>